<evidence type="ECO:0000313" key="4">
    <source>
        <dbReference type="Proteomes" id="UP000499080"/>
    </source>
</evidence>
<dbReference type="EMBL" id="BGPR01021906">
    <property type="protein sequence ID" value="GBN87663.1"/>
    <property type="molecule type" value="Genomic_DNA"/>
</dbReference>
<evidence type="ECO:0000313" key="2">
    <source>
        <dbReference type="EMBL" id="GBN87664.1"/>
    </source>
</evidence>
<evidence type="ECO:0000313" key="3">
    <source>
        <dbReference type="EMBL" id="GBN93764.1"/>
    </source>
</evidence>
<gene>
    <name evidence="3" type="ORF">AVEN_174334_1</name>
    <name evidence="1" type="ORF">AVEN_196698_1</name>
    <name evidence="2" type="ORF">AVEN_28657_1</name>
</gene>
<dbReference type="Proteomes" id="UP000499080">
    <property type="component" value="Unassembled WGS sequence"/>
</dbReference>
<accession>A0A4Y2SIR1</accession>
<name>A0A4Y2SIR1_ARAVE</name>
<dbReference type="EMBL" id="BGPR01025129">
    <property type="protein sequence ID" value="GBN93764.1"/>
    <property type="molecule type" value="Genomic_DNA"/>
</dbReference>
<dbReference type="AlphaFoldDB" id="A0A4Y2SIR1"/>
<proteinExistence type="predicted"/>
<reference evidence="1 4" key="1">
    <citation type="journal article" date="2019" name="Sci. Rep.">
        <title>Orb-weaving spider Araneus ventricosus genome elucidates the spidroin gene catalogue.</title>
        <authorList>
            <person name="Kono N."/>
            <person name="Nakamura H."/>
            <person name="Ohtoshi R."/>
            <person name="Moran D.A.P."/>
            <person name="Shinohara A."/>
            <person name="Yoshida Y."/>
            <person name="Fujiwara M."/>
            <person name="Mori M."/>
            <person name="Tomita M."/>
            <person name="Arakawa K."/>
        </authorList>
    </citation>
    <scope>NUCLEOTIDE SEQUENCE [LARGE SCALE GENOMIC DNA]</scope>
</reference>
<comment type="caution">
    <text evidence="1">The sequence shown here is derived from an EMBL/GenBank/DDBJ whole genome shotgun (WGS) entry which is preliminary data.</text>
</comment>
<keyword evidence="4" id="KW-1185">Reference proteome</keyword>
<evidence type="ECO:0000313" key="1">
    <source>
        <dbReference type="EMBL" id="GBN87663.1"/>
    </source>
</evidence>
<dbReference type="EMBL" id="BGPR01021907">
    <property type="protein sequence ID" value="GBN87664.1"/>
    <property type="molecule type" value="Genomic_DNA"/>
</dbReference>
<protein>
    <submittedName>
        <fullName evidence="1">Uncharacterized protein</fullName>
    </submittedName>
</protein>
<organism evidence="1 4">
    <name type="scientific">Araneus ventricosus</name>
    <name type="common">Orbweaver spider</name>
    <name type="synonym">Epeira ventricosa</name>
    <dbReference type="NCBI Taxonomy" id="182803"/>
    <lineage>
        <taxon>Eukaryota</taxon>
        <taxon>Metazoa</taxon>
        <taxon>Ecdysozoa</taxon>
        <taxon>Arthropoda</taxon>
        <taxon>Chelicerata</taxon>
        <taxon>Arachnida</taxon>
        <taxon>Araneae</taxon>
        <taxon>Araneomorphae</taxon>
        <taxon>Entelegynae</taxon>
        <taxon>Araneoidea</taxon>
        <taxon>Araneidae</taxon>
        <taxon>Araneus</taxon>
    </lineage>
</organism>
<sequence length="80" mass="9398">MRTHLLTKQLMHLAHNSNGHRPDAKDPGDEAIKTDIFHFGEVGFEIMKKEKLYLFQYKTTEEEDRQKDKKKIIISITSLI</sequence>